<comment type="caution">
    <text evidence="1">The sequence shown here is derived from an EMBL/GenBank/DDBJ whole genome shotgun (WGS) entry which is preliminary data.</text>
</comment>
<gene>
    <name evidence="1" type="ORF">JRQ81_017124</name>
</gene>
<organism evidence="1 2">
    <name type="scientific">Phrynocephalus forsythii</name>
    <dbReference type="NCBI Taxonomy" id="171643"/>
    <lineage>
        <taxon>Eukaryota</taxon>
        <taxon>Metazoa</taxon>
        <taxon>Chordata</taxon>
        <taxon>Craniata</taxon>
        <taxon>Vertebrata</taxon>
        <taxon>Euteleostomi</taxon>
        <taxon>Lepidosauria</taxon>
        <taxon>Squamata</taxon>
        <taxon>Bifurcata</taxon>
        <taxon>Unidentata</taxon>
        <taxon>Episquamata</taxon>
        <taxon>Toxicofera</taxon>
        <taxon>Iguania</taxon>
        <taxon>Acrodonta</taxon>
        <taxon>Agamidae</taxon>
        <taxon>Agaminae</taxon>
        <taxon>Phrynocephalus</taxon>
    </lineage>
</organism>
<proteinExistence type="predicted"/>
<dbReference type="AlphaFoldDB" id="A0A9Q1AZB9"/>
<accession>A0A9Q1AZB9</accession>
<dbReference type="EMBL" id="JAPFRF010000008">
    <property type="protein sequence ID" value="KAJ7324104.1"/>
    <property type="molecule type" value="Genomic_DNA"/>
</dbReference>
<dbReference type="Proteomes" id="UP001142489">
    <property type="component" value="Unassembled WGS sequence"/>
</dbReference>
<name>A0A9Q1AZB9_9SAUR</name>
<keyword evidence="2" id="KW-1185">Reference proteome</keyword>
<reference evidence="1" key="1">
    <citation type="journal article" date="2023" name="DNA Res.">
        <title>Chromosome-level genome assembly of Phrynocephalus forsythii using third-generation DNA sequencing and Hi-C analysis.</title>
        <authorList>
            <person name="Qi Y."/>
            <person name="Zhao W."/>
            <person name="Zhao Y."/>
            <person name="Niu C."/>
            <person name="Cao S."/>
            <person name="Zhang Y."/>
        </authorList>
    </citation>
    <scope>NUCLEOTIDE SEQUENCE</scope>
    <source>
        <tissue evidence="1">Muscle</tissue>
    </source>
</reference>
<sequence length="89" mass="9415">MERPAALPLCIDVTENCGRIRLCVKGENATYTICRRTAALPGSEVTFPVAAQKGLGRFGSNVSQRQAEKRVGVCAREEAGQGAPLLTGP</sequence>
<evidence type="ECO:0000313" key="2">
    <source>
        <dbReference type="Proteomes" id="UP001142489"/>
    </source>
</evidence>
<evidence type="ECO:0000313" key="1">
    <source>
        <dbReference type="EMBL" id="KAJ7324104.1"/>
    </source>
</evidence>
<protein>
    <submittedName>
        <fullName evidence="1">Uncharacterized protein</fullName>
    </submittedName>
</protein>